<evidence type="ECO:0000313" key="4">
    <source>
        <dbReference type="Proteomes" id="UP000325636"/>
    </source>
</evidence>
<dbReference type="SUPFAM" id="SSF53756">
    <property type="entry name" value="UDP-Glycosyltransferase/glycogen phosphorylase"/>
    <property type="match status" value="1"/>
</dbReference>
<dbReference type="InterPro" id="IPR028098">
    <property type="entry name" value="Glyco_trans_4-like_N"/>
</dbReference>
<dbReference type="Pfam" id="PF13439">
    <property type="entry name" value="Glyco_transf_4"/>
    <property type="match status" value="1"/>
</dbReference>
<dbReference type="EMBL" id="SRLN01000004">
    <property type="protein sequence ID" value="KAB0243897.1"/>
    <property type="molecule type" value="Genomic_DNA"/>
</dbReference>
<comment type="caution">
    <text evidence="3">The sequence shown here is derived from an EMBL/GenBank/DDBJ whole genome shotgun (WGS) entry which is preliminary data.</text>
</comment>
<dbReference type="Proteomes" id="UP000325636">
    <property type="component" value="Unassembled WGS sequence"/>
</dbReference>
<dbReference type="PANTHER" id="PTHR45947">
    <property type="entry name" value="SULFOQUINOVOSYL TRANSFERASE SQD2"/>
    <property type="match status" value="1"/>
</dbReference>
<organism evidence="3 4">
    <name type="scientific">Microcystis aeruginosa EAWAG127a</name>
    <dbReference type="NCBI Taxonomy" id="2529855"/>
    <lineage>
        <taxon>Bacteria</taxon>
        <taxon>Bacillati</taxon>
        <taxon>Cyanobacteriota</taxon>
        <taxon>Cyanophyceae</taxon>
        <taxon>Oscillatoriophycideae</taxon>
        <taxon>Chroococcales</taxon>
        <taxon>Microcystaceae</taxon>
        <taxon>Microcystis</taxon>
    </lineage>
</organism>
<proteinExistence type="predicted"/>
<dbReference type="Gene3D" id="3.40.50.2000">
    <property type="entry name" value="Glycogen Phosphorylase B"/>
    <property type="match status" value="2"/>
</dbReference>
<dbReference type="InterPro" id="IPR050194">
    <property type="entry name" value="Glycosyltransferase_grp1"/>
</dbReference>
<evidence type="ECO:0000259" key="2">
    <source>
        <dbReference type="Pfam" id="PF13439"/>
    </source>
</evidence>
<gene>
    <name evidence="3" type="ORF">EZJ55_00560</name>
</gene>
<dbReference type="PANTHER" id="PTHR45947:SF3">
    <property type="entry name" value="SULFOQUINOVOSYL TRANSFERASE SQD2"/>
    <property type="match status" value="1"/>
</dbReference>
<keyword evidence="3" id="KW-0808">Transferase</keyword>
<feature type="domain" description="Glycosyl transferase family 1" evidence="1">
    <location>
        <begin position="205"/>
        <end position="356"/>
    </location>
</feature>
<name>A0A5J5M0Z7_MICAE</name>
<evidence type="ECO:0000313" key="3">
    <source>
        <dbReference type="EMBL" id="KAB0243897.1"/>
    </source>
</evidence>
<reference evidence="4" key="1">
    <citation type="submission" date="2019-04" db="EMBL/GenBank/DDBJ databases">
        <title>Microviridin 1777: A Toxic Chymotrypsin Inhibitor Discovered by a Metabologenomic Approach.</title>
        <authorList>
            <person name="Sieber S."/>
            <person name="Grendelmeier S.M."/>
            <person name="Harris L.A."/>
            <person name="Mitchell D.A."/>
            <person name="Gademann K."/>
        </authorList>
    </citation>
    <scope>NUCLEOTIDE SEQUENCE [LARGE SCALE GENOMIC DNA]</scope>
    <source>
        <strain evidence="4">EAWAG127a</strain>
    </source>
</reference>
<protein>
    <submittedName>
        <fullName evidence="3">Glycosyltransferase family 1 protein</fullName>
    </submittedName>
</protein>
<feature type="domain" description="Glycosyltransferase subfamily 4-like N-terminal" evidence="2">
    <location>
        <begin position="32"/>
        <end position="194"/>
    </location>
</feature>
<accession>A0A5J5M0Z7</accession>
<evidence type="ECO:0000259" key="1">
    <source>
        <dbReference type="Pfam" id="PF00534"/>
    </source>
</evidence>
<dbReference type="InterPro" id="IPR001296">
    <property type="entry name" value="Glyco_trans_1"/>
</dbReference>
<dbReference type="Pfam" id="PF00534">
    <property type="entry name" value="Glycos_transf_1"/>
    <property type="match status" value="1"/>
</dbReference>
<dbReference type="GO" id="GO:0016757">
    <property type="term" value="F:glycosyltransferase activity"/>
    <property type="evidence" value="ECO:0007669"/>
    <property type="project" value="InterPro"/>
</dbReference>
<sequence length="428" mass="47226">MNRHADSIPCCECIDAEMHVVDTTVLFSPTSGGVRRYLSAKHAWLAQHTRVTHSLLVPGERTELNRGEVSTLKGWKVPGTFNYRLPLDPFRWNQALHELEPDLIEVGDAFHPAWAAWRVAQKRRIPLAAFYHSNLPQLVERRYGRVTGKAFAHYVRWLYERFDVVFAPSRYICDYLHAIGVTHTALQPLGVDTEVFHPARRVRDLRHELGLPQQTRLLAFAGRFSAEKKIDVLRAAFARLGAPYHLLLIGGADSARLDANVTCVPYRRDSVDLAEWLASADALVHAGTRETFGLVLLEAMACGLPVVAARAGAVPEIVTPEVGLLAEPDDSASFADAVAALYEAPFEPRRLAARARAVSTFSWRQTFRTQLGTYRKLVHGMEANRVTSPAPALHACSLHPEAGPIAGLQTQSRRGAMAGEGDDAPTAA</sequence>
<dbReference type="AlphaFoldDB" id="A0A5J5M0Z7"/>